<dbReference type="Pfam" id="PF00596">
    <property type="entry name" value="Aldolase_II"/>
    <property type="match status" value="1"/>
</dbReference>
<accession>A0A6U9EZL6</accession>
<dbReference type="SMART" id="SM01007">
    <property type="entry name" value="Aldolase_II"/>
    <property type="match status" value="1"/>
</dbReference>
<dbReference type="PANTHER" id="PTHR10672:SF3">
    <property type="entry name" value="PROTEIN HU-LI TAI SHAO"/>
    <property type="match status" value="1"/>
</dbReference>
<protein>
    <recommendedName>
        <fullName evidence="1">Class II aldolase/adducin N-terminal domain-containing protein</fullName>
    </recommendedName>
</protein>
<evidence type="ECO:0000313" key="2">
    <source>
        <dbReference type="EMBL" id="CAD9581070.1"/>
    </source>
</evidence>
<evidence type="ECO:0000259" key="1">
    <source>
        <dbReference type="SMART" id="SM01007"/>
    </source>
</evidence>
<dbReference type="SUPFAM" id="SSF53639">
    <property type="entry name" value="AraD/HMP-PK domain-like"/>
    <property type="match status" value="1"/>
</dbReference>
<dbReference type="Gene3D" id="3.40.225.10">
    <property type="entry name" value="Class II aldolase/adducin N-terminal domain"/>
    <property type="match status" value="1"/>
</dbReference>
<dbReference type="InterPro" id="IPR051017">
    <property type="entry name" value="Aldolase-II_Adducin_sf"/>
</dbReference>
<feature type="domain" description="Class II aldolase/adducin N-terminal" evidence="1">
    <location>
        <begin position="51"/>
        <end position="239"/>
    </location>
</feature>
<proteinExistence type="predicted"/>
<dbReference type="InterPro" id="IPR001303">
    <property type="entry name" value="Aldolase_II/adducin_N"/>
</dbReference>
<dbReference type="PANTHER" id="PTHR10672">
    <property type="entry name" value="ADDUCIN"/>
    <property type="match status" value="1"/>
</dbReference>
<dbReference type="InterPro" id="IPR036409">
    <property type="entry name" value="Aldolase_II/adducin_N_sf"/>
</dbReference>
<gene>
    <name evidence="2" type="ORF">BRAN1462_LOCUS31326</name>
</gene>
<dbReference type="EMBL" id="HBGW01049201">
    <property type="protein sequence ID" value="CAD9581070.1"/>
    <property type="molecule type" value="Transcribed_RNA"/>
</dbReference>
<dbReference type="GO" id="GO:0005856">
    <property type="term" value="C:cytoskeleton"/>
    <property type="evidence" value="ECO:0007669"/>
    <property type="project" value="TreeGrafter"/>
</dbReference>
<organism evidence="2">
    <name type="scientific">Zooxanthella nutricula</name>
    <dbReference type="NCBI Taxonomy" id="1333877"/>
    <lineage>
        <taxon>Eukaryota</taxon>
        <taxon>Sar</taxon>
        <taxon>Alveolata</taxon>
        <taxon>Dinophyceae</taxon>
        <taxon>Peridiniales</taxon>
        <taxon>Peridiniales incertae sedis</taxon>
        <taxon>Zooxanthella</taxon>
    </lineage>
</organism>
<dbReference type="GO" id="GO:0051015">
    <property type="term" value="F:actin filament binding"/>
    <property type="evidence" value="ECO:0007669"/>
    <property type="project" value="TreeGrafter"/>
</dbReference>
<sequence>MRRVSAIGRHLLEPAPLGGAGASGATAPAAPELPAGLLEDRCGEVEWRLRCKLAVAYRISAHYGWDQLVFNHITVKIPDTSKLENGPHFLINPFGLRFDEVTASSLIKVDLAGNVIERGTASGILFKQGFVVHSAVHQARPELQCVWHSHHADTTAVSMTKFGLLPISQEAIAFQGRISYHPFEGTATDLSERERMAASLGPVNRVMLLINHGPLTAGGSIEEAFIYHYLITLACTWQIKALSAAGGDLARMHIPTEEDLQRLYQRARNSADRNRDEVDQKNESYNDGLAMWLAGVRMMESKHGPEMYT</sequence>
<dbReference type="AlphaFoldDB" id="A0A6U9EZL6"/>
<dbReference type="NCBIfam" id="NF005451">
    <property type="entry name" value="PRK07044.1"/>
    <property type="match status" value="1"/>
</dbReference>
<name>A0A6U9EZL6_9DINO</name>
<reference evidence="2" key="1">
    <citation type="submission" date="2021-01" db="EMBL/GenBank/DDBJ databases">
        <authorList>
            <person name="Corre E."/>
            <person name="Pelletier E."/>
            <person name="Niang G."/>
            <person name="Scheremetjew M."/>
            <person name="Finn R."/>
            <person name="Kale V."/>
            <person name="Holt S."/>
            <person name="Cochrane G."/>
            <person name="Meng A."/>
            <person name="Brown T."/>
            <person name="Cohen L."/>
        </authorList>
    </citation>
    <scope>NUCLEOTIDE SEQUENCE</scope>
    <source>
        <strain evidence="2">RCC3387</strain>
    </source>
</reference>